<dbReference type="Gene3D" id="3.40.50.1240">
    <property type="entry name" value="Phosphoglycerate mutase-like"/>
    <property type="match status" value="1"/>
</dbReference>
<dbReference type="RefSeq" id="WP_034830997.1">
    <property type="nucleotide sequence ID" value="NZ_JANX01000004.1"/>
</dbReference>
<proteinExistence type="predicted"/>
<accession>A0A0A0DD62</accession>
<sequence length="194" mass="21481">MARHVYFITHPDVLIDPAVPVPNWPLSPRGRERMRAAFRLPWMGGVRALFSSNERKAVDGAEILAEALSLPATKLEDLGENDRSSTGYLPKLEFETMADAFFARPQESVRGWERAIDAQRRIVAAMEEVLRRAPAEGDVAVVSHGGVGALYLCHLQGRSIGRDADQPVTNGGNYYAFTAEDRRLLHGWRGIDGV</sequence>
<dbReference type="CDD" id="cd07067">
    <property type="entry name" value="HP_PGM_like"/>
    <property type="match status" value="1"/>
</dbReference>
<dbReference type="Proteomes" id="UP000029995">
    <property type="component" value="Unassembled WGS sequence"/>
</dbReference>
<evidence type="ECO:0000313" key="1">
    <source>
        <dbReference type="EMBL" id="KGM35960.1"/>
    </source>
</evidence>
<dbReference type="EMBL" id="JANX01000004">
    <property type="protein sequence ID" value="KGM35960.1"/>
    <property type="molecule type" value="Genomic_DNA"/>
</dbReference>
<organism evidence="1 2">
    <name type="scientific">Inquilinus limosus MP06</name>
    <dbReference type="NCBI Taxonomy" id="1398085"/>
    <lineage>
        <taxon>Bacteria</taxon>
        <taxon>Pseudomonadati</taxon>
        <taxon>Pseudomonadota</taxon>
        <taxon>Alphaproteobacteria</taxon>
        <taxon>Rhodospirillales</taxon>
        <taxon>Rhodospirillaceae</taxon>
        <taxon>Inquilinus</taxon>
    </lineage>
</organism>
<dbReference type="AlphaFoldDB" id="A0A0A0DD62"/>
<dbReference type="InterPro" id="IPR013078">
    <property type="entry name" value="His_Pase_superF_clade-1"/>
</dbReference>
<dbReference type="InterPro" id="IPR029033">
    <property type="entry name" value="His_PPase_superfam"/>
</dbReference>
<reference evidence="1 2" key="1">
    <citation type="submission" date="2014-01" db="EMBL/GenBank/DDBJ databases">
        <title>Genome sequence determination for a cystic fibrosis isolate, Inquilinus limosus.</title>
        <authorList>
            <person name="Pino M."/>
            <person name="Di Conza J."/>
            <person name="Gutkind G."/>
        </authorList>
    </citation>
    <scope>NUCLEOTIDE SEQUENCE [LARGE SCALE GENOMIC DNA]</scope>
    <source>
        <strain evidence="1 2">MP06</strain>
    </source>
</reference>
<dbReference type="Pfam" id="PF00300">
    <property type="entry name" value="His_Phos_1"/>
    <property type="match status" value="1"/>
</dbReference>
<comment type="caution">
    <text evidence="1">The sequence shown here is derived from an EMBL/GenBank/DDBJ whole genome shotgun (WGS) entry which is preliminary data.</text>
</comment>
<protein>
    <submittedName>
        <fullName evidence="1">Phosphoglycerate mutase</fullName>
    </submittedName>
</protein>
<dbReference type="OrthoDB" id="34197at2"/>
<gene>
    <name evidence="1" type="ORF">P409_01235</name>
</gene>
<evidence type="ECO:0000313" key="2">
    <source>
        <dbReference type="Proteomes" id="UP000029995"/>
    </source>
</evidence>
<name>A0A0A0DD62_9PROT</name>
<dbReference type="SUPFAM" id="SSF53254">
    <property type="entry name" value="Phosphoglycerate mutase-like"/>
    <property type="match status" value="1"/>
</dbReference>